<dbReference type="EMBL" id="JYHA01000026">
    <property type="protein sequence ID" value="KKB96759.1"/>
    <property type="molecule type" value="Genomic_DNA"/>
</dbReference>
<evidence type="ECO:0000313" key="12">
    <source>
        <dbReference type="Proteomes" id="UP000033358"/>
    </source>
</evidence>
<dbReference type="GO" id="GO:0016020">
    <property type="term" value="C:membrane"/>
    <property type="evidence" value="ECO:0007669"/>
    <property type="project" value="UniProtKB-SubCell"/>
</dbReference>
<feature type="transmembrane region" description="Helical" evidence="9">
    <location>
        <begin position="79"/>
        <end position="96"/>
    </location>
</feature>
<feature type="domain" description="EamA" evidence="10">
    <location>
        <begin position="153"/>
        <end position="286"/>
    </location>
</feature>
<keyword evidence="7 9" id="KW-1133">Transmembrane helix</keyword>
<evidence type="ECO:0000256" key="3">
    <source>
        <dbReference type="ARBA" id="ARBA00007362"/>
    </source>
</evidence>
<comment type="similarity">
    <text evidence="3">Belongs to the EamA transporter family.</text>
</comment>
<dbReference type="SUPFAM" id="SSF103481">
    <property type="entry name" value="Multidrug resistance efflux transporter EmrE"/>
    <property type="match status" value="2"/>
</dbReference>
<keyword evidence="12" id="KW-1185">Reference proteome</keyword>
<dbReference type="PANTHER" id="PTHR32322">
    <property type="entry name" value="INNER MEMBRANE TRANSPORTER"/>
    <property type="match status" value="1"/>
</dbReference>
<feature type="transmembrane region" description="Helical" evidence="9">
    <location>
        <begin position="246"/>
        <end position="264"/>
    </location>
</feature>
<evidence type="ECO:0000256" key="8">
    <source>
        <dbReference type="ARBA" id="ARBA00023136"/>
    </source>
</evidence>
<feature type="transmembrane region" description="Helical" evidence="9">
    <location>
        <begin position="183"/>
        <end position="202"/>
    </location>
</feature>
<feature type="transmembrane region" description="Helical" evidence="9">
    <location>
        <begin position="102"/>
        <end position="120"/>
    </location>
</feature>
<feature type="transmembrane region" description="Helical" evidence="9">
    <location>
        <begin position="41"/>
        <end position="59"/>
    </location>
</feature>
<protein>
    <recommendedName>
        <fullName evidence="4">S-adenosylmethionine uptake transporter</fullName>
    </recommendedName>
</protein>
<dbReference type="Proteomes" id="UP000033358">
    <property type="component" value="Unassembled WGS sequence"/>
</dbReference>
<feature type="transmembrane region" description="Helical" evidence="9">
    <location>
        <begin position="155"/>
        <end position="171"/>
    </location>
</feature>
<comment type="function">
    <text evidence="1">Transports S-adenosylmethionine.</text>
</comment>
<organism evidence="11 12">
    <name type="scientific">Candidatus Arcanibacter lacustris</name>
    <dbReference type="NCBI Taxonomy" id="1607817"/>
    <lineage>
        <taxon>Bacteria</taxon>
        <taxon>Pseudomonadati</taxon>
        <taxon>Pseudomonadota</taxon>
        <taxon>Alphaproteobacteria</taxon>
        <taxon>Rickettsiales</taxon>
        <taxon>Candidatus Arcanibacter</taxon>
    </lineage>
</organism>
<dbReference type="AlphaFoldDB" id="A0A0F5MQA7"/>
<evidence type="ECO:0000313" key="11">
    <source>
        <dbReference type="EMBL" id="KKB96759.1"/>
    </source>
</evidence>
<evidence type="ECO:0000256" key="6">
    <source>
        <dbReference type="ARBA" id="ARBA00022970"/>
    </source>
</evidence>
<reference evidence="11 12" key="1">
    <citation type="submission" date="2015-02" db="EMBL/GenBank/DDBJ databases">
        <title>Single cell genomics of a rare environmental alphaproteobacterium provides unique insights into Rickettsiaceae evolution.</title>
        <authorList>
            <person name="Martijn J."/>
            <person name="Schulz F."/>
            <person name="Zaremba-Niedzwiedzka K."/>
            <person name="Viklund J."/>
            <person name="Stepanauskas R."/>
            <person name="Andersson S.G.E."/>
            <person name="Horn M."/>
            <person name="Guy L."/>
            <person name="Ettema T.J.G."/>
        </authorList>
    </citation>
    <scope>NUCLEOTIDE SEQUENCE [LARGE SCALE GENOMIC DNA]</scope>
    <source>
        <strain evidence="11 12">SCGC AAA041-L04</strain>
    </source>
</reference>
<evidence type="ECO:0000256" key="2">
    <source>
        <dbReference type="ARBA" id="ARBA00004141"/>
    </source>
</evidence>
<keyword evidence="6" id="KW-0029">Amino-acid transport</keyword>
<name>A0A0F5MQA7_9RICK</name>
<dbReference type="Pfam" id="PF00892">
    <property type="entry name" value="EamA"/>
    <property type="match status" value="2"/>
</dbReference>
<evidence type="ECO:0000256" key="7">
    <source>
        <dbReference type="ARBA" id="ARBA00022989"/>
    </source>
</evidence>
<dbReference type="InterPro" id="IPR050638">
    <property type="entry name" value="AA-Vitamin_Transporters"/>
</dbReference>
<feature type="transmembrane region" description="Helical" evidence="9">
    <location>
        <begin position="12"/>
        <end position="29"/>
    </location>
</feature>
<keyword evidence="5 9" id="KW-0812">Transmembrane</keyword>
<feature type="domain" description="EamA" evidence="10">
    <location>
        <begin position="9"/>
        <end position="141"/>
    </location>
</feature>
<evidence type="ECO:0000256" key="4">
    <source>
        <dbReference type="ARBA" id="ARBA00019341"/>
    </source>
</evidence>
<feature type="transmembrane region" description="Helical" evidence="9">
    <location>
        <begin position="214"/>
        <end position="234"/>
    </location>
</feature>
<comment type="caution">
    <text evidence="11">The sequence shown here is derived from an EMBL/GenBank/DDBJ whole genome shotgun (WGS) entry which is preliminary data.</text>
</comment>
<proteinExistence type="inferred from homology"/>
<gene>
    <name evidence="11" type="ORF">SZ25_00139</name>
</gene>
<evidence type="ECO:0000256" key="9">
    <source>
        <dbReference type="SAM" id="Phobius"/>
    </source>
</evidence>
<evidence type="ECO:0000259" key="10">
    <source>
        <dbReference type="Pfam" id="PF00892"/>
    </source>
</evidence>
<sequence length="309" mass="34593">MSVINNEYKGLLFGLTSGVFYGAIGFFSYHILKESSVYNMLFWRFAIASIIMTVVSTIYLKVGFTEIIKSISKSTISDIFLYAGSTIFFFVSTLYIGTGLTMVILFIYPILVICLDILLNQERTPKVYYFSAIITLIGLAMQLKKNDASHDSYGIILALCSAASYAIYIFTHKYKRQVGSSSISTIILCYGCTIFFFIAAMLDNSLSFPASSKQWIFLISLSTICTILPIVFFLKSIKYLSASKASLLSILEPVSGMTVAFYVLGEKITHLQAVGIVLILMGGMLVQFDMKKIKNYFIYKYNRNKGDLL</sequence>
<evidence type="ECO:0000256" key="5">
    <source>
        <dbReference type="ARBA" id="ARBA00022692"/>
    </source>
</evidence>
<dbReference type="PANTHER" id="PTHR32322:SF2">
    <property type="entry name" value="EAMA DOMAIN-CONTAINING PROTEIN"/>
    <property type="match status" value="1"/>
</dbReference>
<keyword evidence="8 9" id="KW-0472">Membrane</keyword>
<feature type="transmembrane region" description="Helical" evidence="9">
    <location>
        <begin position="127"/>
        <end position="143"/>
    </location>
</feature>
<keyword evidence="6" id="KW-0813">Transport</keyword>
<feature type="transmembrane region" description="Helical" evidence="9">
    <location>
        <begin position="270"/>
        <end position="288"/>
    </location>
</feature>
<accession>A0A0F5MQA7</accession>
<dbReference type="InterPro" id="IPR000620">
    <property type="entry name" value="EamA_dom"/>
</dbReference>
<evidence type="ECO:0000256" key="1">
    <source>
        <dbReference type="ARBA" id="ARBA00004028"/>
    </source>
</evidence>
<dbReference type="InterPro" id="IPR037185">
    <property type="entry name" value="EmrE-like"/>
</dbReference>
<comment type="subcellular location">
    <subcellularLocation>
        <location evidence="2">Membrane</location>
        <topology evidence="2">Multi-pass membrane protein</topology>
    </subcellularLocation>
</comment>